<dbReference type="Gene3D" id="3.40.630.30">
    <property type="match status" value="1"/>
</dbReference>
<dbReference type="OrthoDB" id="3173333at2"/>
<feature type="domain" description="N-acetyltransferase" evidence="5">
    <location>
        <begin position="3"/>
        <end position="162"/>
    </location>
</feature>
<keyword evidence="7" id="KW-1185">Reference proteome</keyword>
<dbReference type="InterPro" id="IPR000182">
    <property type="entry name" value="GNAT_dom"/>
</dbReference>
<dbReference type="PANTHER" id="PTHR43072">
    <property type="entry name" value="N-ACETYLTRANSFERASE"/>
    <property type="match status" value="1"/>
</dbReference>
<dbReference type="SUPFAM" id="SSF55729">
    <property type="entry name" value="Acyl-CoA N-acyltransferases (Nat)"/>
    <property type="match status" value="1"/>
</dbReference>
<organism evidence="6 7">
    <name type="scientific">Pseudoclavibacter terrae</name>
    <dbReference type="NCBI Taxonomy" id="1530195"/>
    <lineage>
        <taxon>Bacteria</taxon>
        <taxon>Bacillati</taxon>
        <taxon>Actinomycetota</taxon>
        <taxon>Actinomycetes</taxon>
        <taxon>Micrococcales</taxon>
        <taxon>Microbacteriaceae</taxon>
        <taxon>Pseudoclavibacter</taxon>
    </lineage>
</organism>
<evidence type="ECO:0000313" key="6">
    <source>
        <dbReference type="EMBL" id="KAB1639048.1"/>
    </source>
</evidence>
<name>A0A7J5B4F6_9MICO</name>
<evidence type="ECO:0000256" key="2">
    <source>
        <dbReference type="ARBA" id="ARBA00023315"/>
    </source>
</evidence>
<protein>
    <submittedName>
        <fullName evidence="6">N-acetyltransferase</fullName>
    </submittedName>
</protein>
<evidence type="ECO:0000313" key="7">
    <source>
        <dbReference type="Proteomes" id="UP000490386"/>
    </source>
</evidence>
<evidence type="ECO:0000256" key="1">
    <source>
        <dbReference type="ARBA" id="ARBA00022679"/>
    </source>
</evidence>
<dbReference type="Pfam" id="PF00583">
    <property type="entry name" value="Acetyltransf_1"/>
    <property type="match status" value="1"/>
</dbReference>
<comment type="catalytic activity">
    <reaction evidence="3">
        <text>L-methionine sulfoximine + acetyl-CoA = N-acetyl-L-methionine sulfoximine + CoA + H(+)</text>
        <dbReference type="Rhea" id="RHEA:47660"/>
        <dbReference type="ChEBI" id="CHEBI:15378"/>
        <dbReference type="ChEBI" id="CHEBI:57287"/>
        <dbReference type="ChEBI" id="CHEBI:57288"/>
        <dbReference type="ChEBI" id="CHEBI:87826"/>
        <dbReference type="ChEBI" id="CHEBI:87827"/>
    </reaction>
</comment>
<sequence length="176" mass="18999">MTPNIRDATVDDIPAITEIYNEDVLTTTVNWNAATVDADDRRAWFAGRATAGLPVLVAVDDVDAVLGYATYGDFRTFSGYRHTVEHSVYVRGEARGQGLGKALTLALIDRAREAGKHVMVAAIDADNAASISLHERLGFTHAGRLDQVGTKFGRWLDVIFLQLILDADGPGDAGRS</sequence>
<dbReference type="CDD" id="cd04301">
    <property type="entry name" value="NAT_SF"/>
    <property type="match status" value="1"/>
</dbReference>
<gene>
    <name evidence="6" type="ORF">F8O03_01470</name>
</gene>
<keyword evidence="1 6" id="KW-0808">Transferase</keyword>
<proteinExistence type="predicted"/>
<dbReference type="Proteomes" id="UP000490386">
    <property type="component" value="Unassembled WGS sequence"/>
</dbReference>
<dbReference type="AlphaFoldDB" id="A0A7J5B4F6"/>
<dbReference type="GO" id="GO:0016747">
    <property type="term" value="F:acyltransferase activity, transferring groups other than amino-acyl groups"/>
    <property type="evidence" value="ECO:0007669"/>
    <property type="project" value="InterPro"/>
</dbReference>
<comment type="caution">
    <text evidence="6">The sequence shown here is derived from an EMBL/GenBank/DDBJ whole genome shotgun (WGS) entry which is preliminary data.</text>
</comment>
<reference evidence="6 7" key="1">
    <citation type="submission" date="2019-09" db="EMBL/GenBank/DDBJ databases">
        <title>Phylogeny of genus Pseudoclavibacter and closely related genus.</title>
        <authorList>
            <person name="Li Y."/>
        </authorList>
    </citation>
    <scope>NUCLEOTIDE SEQUENCE [LARGE SCALE GENOMIC DNA]</scope>
    <source>
        <strain evidence="6 7">THG-MD12</strain>
    </source>
</reference>
<evidence type="ECO:0000256" key="3">
    <source>
        <dbReference type="ARBA" id="ARBA00050603"/>
    </source>
</evidence>
<accession>A0A7J5B4F6</accession>
<keyword evidence="2" id="KW-0012">Acyltransferase</keyword>
<comment type="catalytic activity">
    <reaction evidence="4">
        <text>L-methionine sulfone + acetyl-CoA = N-acetyl-L-methionine sulfone + CoA + H(+)</text>
        <dbReference type="Rhea" id="RHEA:47656"/>
        <dbReference type="ChEBI" id="CHEBI:15378"/>
        <dbReference type="ChEBI" id="CHEBI:57287"/>
        <dbReference type="ChEBI" id="CHEBI:57288"/>
        <dbReference type="ChEBI" id="CHEBI:87824"/>
        <dbReference type="ChEBI" id="CHEBI:87825"/>
    </reaction>
</comment>
<dbReference type="PANTHER" id="PTHR43072:SF23">
    <property type="entry name" value="UPF0039 PROTEIN C11D3.02C"/>
    <property type="match status" value="1"/>
</dbReference>
<dbReference type="RefSeq" id="WP_151422073.1">
    <property type="nucleotide sequence ID" value="NZ_WBJX01000001.1"/>
</dbReference>
<dbReference type="InterPro" id="IPR016181">
    <property type="entry name" value="Acyl_CoA_acyltransferase"/>
</dbReference>
<evidence type="ECO:0000256" key="4">
    <source>
        <dbReference type="ARBA" id="ARBA00051334"/>
    </source>
</evidence>
<dbReference type="PROSITE" id="PS51186">
    <property type="entry name" value="GNAT"/>
    <property type="match status" value="1"/>
</dbReference>
<evidence type="ECO:0000259" key="5">
    <source>
        <dbReference type="PROSITE" id="PS51186"/>
    </source>
</evidence>
<dbReference type="FunFam" id="3.40.630.30:FF:000026">
    <property type="entry name" value="Phosphinothricin acetyltransferase"/>
    <property type="match status" value="1"/>
</dbReference>
<dbReference type="EMBL" id="WBJX01000001">
    <property type="protein sequence ID" value="KAB1639048.1"/>
    <property type="molecule type" value="Genomic_DNA"/>
</dbReference>